<proteinExistence type="predicted"/>
<name>A0A9Q0IJA3_9TELE</name>
<sequence>MREENDRRGGRRGWSEGRLKTAVTTPNLPPTVSLPRRRRRRACYRLSEGLLSSLRGPAIVSQRACYRLSEGLLSSLRGPAIVSEGRWGP</sequence>
<evidence type="ECO:0000256" key="1">
    <source>
        <dbReference type="SAM" id="MobiDB-lite"/>
    </source>
</evidence>
<organism evidence="2 3">
    <name type="scientific">Muraenolepis orangiensis</name>
    <name type="common">Patagonian moray cod</name>
    <dbReference type="NCBI Taxonomy" id="630683"/>
    <lineage>
        <taxon>Eukaryota</taxon>
        <taxon>Metazoa</taxon>
        <taxon>Chordata</taxon>
        <taxon>Craniata</taxon>
        <taxon>Vertebrata</taxon>
        <taxon>Euteleostomi</taxon>
        <taxon>Actinopterygii</taxon>
        <taxon>Neopterygii</taxon>
        <taxon>Teleostei</taxon>
        <taxon>Neoteleostei</taxon>
        <taxon>Acanthomorphata</taxon>
        <taxon>Zeiogadaria</taxon>
        <taxon>Gadariae</taxon>
        <taxon>Gadiformes</taxon>
        <taxon>Muraenolepidoidei</taxon>
        <taxon>Muraenolepididae</taxon>
        <taxon>Muraenolepis</taxon>
    </lineage>
</organism>
<dbReference type="EMBL" id="JANIIK010000046">
    <property type="protein sequence ID" value="KAJ3602562.1"/>
    <property type="molecule type" value="Genomic_DNA"/>
</dbReference>
<keyword evidence="3" id="KW-1185">Reference proteome</keyword>
<gene>
    <name evidence="2" type="ORF">NHX12_030314</name>
</gene>
<feature type="compositionally biased region" description="Basic and acidic residues" evidence="1">
    <location>
        <begin position="1"/>
        <end position="19"/>
    </location>
</feature>
<comment type="caution">
    <text evidence="2">The sequence shown here is derived from an EMBL/GenBank/DDBJ whole genome shotgun (WGS) entry which is preliminary data.</text>
</comment>
<protein>
    <submittedName>
        <fullName evidence="2">Uncharacterized protein</fullName>
    </submittedName>
</protein>
<evidence type="ECO:0000313" key="3">
    <source>
        <dbReference type="Proteomes" id="UP001148018"/>
    </source>
</evidence>
<evidence type="ECO:0000313" key="2">
    <source>
        <dbReference type="EMBL" id="KAJ3602562.1"/>
    </source>
</evidence>
<dbReference type="AlphaFoldDB" id="A0A9Q0IJA3"/>
<reference evidence="2" key="1">
    <citation type="submission" date="2022-07" db="EMBL/GenBank/DDBJ databases">
        <title>Chromosome-level genome of Muraenolepis orangiensis.</title>
        <authorList>
            <person name="Kim J."/>
        </authorList>
    </citation>
    <scope>NUCLEOTIDE SEQUENCE</scope>
    <source>
        <strain evidence="2">KU_S4_2022</strain>
        <tissue evidence="2">Muscle</tissue>
    </source>
</reference>
<accession>A0A9Q0IJA3</accession>
<feature type="region of interest" description="Disordered" evidence="1">
    <location>
        <begin position="1"/>
        <end position="33"/>
    </location>
</feature>
<dbReference type="Proteomes" id="UP001148018">
    <property type="component" value="Unassembled WGS sequence"/>
</dbReference>